<protein>
    <submittedName>
        <fullName evidence="1">Uncharacterized protein</fullName>
    </submittedName>
</protein>
<accession>A0A2P5IFW6</accession>
<gene>
    <name evidence="1" type="ORF">DHEL01_v200185</name>
</gene>
<sequence>MPSLGSLYPKRIFGERHPPPSPEYPLHSWISLADQQTVHDVMDIISAGFEMAHKSPKERRQQALREATFQAPYELARLYPGAAQGFRLEEMGALPCPSEKLKDTFHKPALVRAFESINAEGRVFLYFPNEASKATAAFVAINAEARPPDRTTDQTFIINAILVEERAFLVLGAVFGWIIRYGTWEHDHPYIVDRIEKGKLPVIFIFRDSASGVLFDTEANDFPDKFPAGASDEQVRATYVYDQRKSGQVDALLQLHPAPVEVSGAPLNTSDYLDFGFSMLEKVGGSLGSDIMARRGAESFLMLRSHQRRE</sequence>
<proteinExistence type="predicted"/>
<keyword evidence="2" id="KW-1185">Reference proteome</keyword>
<dbReference type="InParanoid" id="A0A2P5IFW6"/>
<dbReference type="EMBL" id="MAVT02000007">
    <property type="protein sequence ID" value="POS81398.1"/>
    <property type="molecule type" value="Genomic_DNA"/>
</dbReference>
<evidence type="ECO:0000313" key="2">
    <source>
        <dbReference type="Proteomes" id="UP000094444"/>
    </source>
</evidence>
<comment type="caution">
    <text evidence="1">The sequence shown here is derived from an EMBL/GenBank/DDBJ whole genome shotgun (WGS) entry which is preliminary data.</text>
</comment>
<dbReference type="AlphaFoldDB" id="A0A2P5IFW6"/>
<reference evidence="1" key="1">
    <citation type="submission" date="2017-09" db="EMBL/GenBank/DDBJ databases">
        <title>Polyketide synthases of a Diaporthe helianthi virulent isolate.</title>
        <authorList>
            <person name="Baroncelli R."/>
        </authorList>
    </citation>
    <scope>NUCLEOTIDE SEQUENCE [LARGE SCALE GENOMIC DNA]</scope>
    <source>
        <strain evidence="1">7/96</strain>
    </source>
</reference>
<organism evidence="1 2">
    <name type="scientific">Diaporthe helianthi</name>
    <dbReference type="NCBI Taxonomy" id="158607"/>
    <lineage>
        <taxon>Eukaryota</taxon>
        <taxon>Fungi</taxon>
        <taxon>Dikarya</taxon>
        <taxon>Ascomycota</taxon>
        <taxon>Pezizomycotina</taxon>
        <taxon>Sordariomycetes</taxon>
        <taxon>Sordariomycetidae</taxon>
        <taxon>Diaporthales</taxon>
        <taxon>Diaporthaceae</taxon>
        <taxon>Diaporthe</taxon>
    </lineage>
</organism>
<name>A0A2P5IFW6_DIAHE</name>
<dbReference type="Proteomes" id="UP000094444">
    <property type="component" value="Unassembled WGS sequence"/>
</dbReference>
<evidence type="ECO:0000313" key="1">
    <source>
        <dbReference type="EMBL" id="POS81398.1"/>
    </source>
</evidence>
<dbReference type="OrthoDB" id="5240183at2759"/>